<protein>
    <submittedName>
        <fullName evidence="10">Ferredoxin (2Fe-2S)</fullName>
    </submittedName>
</protein>
<dbReference type="GO" id="GO:0022900">
    <property type="term" value="P:electron transport chain"/>
    <property type="evidence" value="ECO:0007669"/>
    <property type="project" value="InterPro"/>
</dbReference>
<dbReference type="SUPFAM" id="SSF54292">
    <property type="entry name" value="2Fe-2S ferredoxin-like"/>
    <property type="match status" value="1"/>
</dbReference>
<dbReference type="GO" id="GO:0051537">
    <property type="term" value="F:2 iron, 2 sulfur cluster binding"/>
    <property type="evidence" value="ECO:0007669"/>
    <property type="project" value="UniProtKB-KW"/>
</dbReference>
<evidence type="ECO:0000259" key="9">
    <source>
        <dbReference type="PROSITE" id="PS51085"/>
    </source>
</evidence>
<dbReference type="AlphaFoldDB" id="E0U598"/>
<dbReference type="STRING" id="497965.Cyan7822_0331"/>
<dbReference type="InterPro" id="IPR010241">
    <property type="entry name" value="Fd_pln"/>
</dbReference>
<evidence type="ECO:0000256" key="6">
    <source>
        <dbReference type="ARBA" id="ARBA00023004"/>
    </source>
</evidence>
<dbReference type="eggNOG" id="COG0633">
    <property type="taxonomic scope" value="Bacteria"/>
</dbReference>
<dbReference type="Proteomes" id="UP000008206">
    <property type="component" value="Chromosome"/>
</dbReference>
<evidence type="ECO:0000256" key="3">
    <source>
        <dbReference type="ARBA" id="ARBA00022714"/>
    </source>
</evidence>
<dbReference type="InterPro" id="IPR012675">
    <property type="entry name" value="Beta-grasp_dom_sf"/>
</dbReference>
<evidence type="ECO:0000256" key="1">
    <source>
        <dbReference type="ARBA" id="ARBA00007874"/>
    </source>
</evidence>
<dbReference type="EMBL" id="CP002198">
    <property type="protein sequence ID" value="ADN12377.1"/>
    <property type="molecule type" value="Genomic_DNA"/>
</dbReference>
<evidence type="ECO:0000256" key="5">
    <source>
        <dbReference type="ARBA" id="ARBA00022982"/>
    </source>
</evidence>
<dbReference type="Pfam" id="PF00111">
    <property type="entry name" value="Fer2"/>
    <property type="match status" value="1"/>
</dbReference>
<keyword evidence="11" id="KW-1185">Reference proteome</keyword>
<evidence type="ECO:0000256" key="7">
    <source>
        <dbReference type="ARBA" id="ARBA00023014"/>
    </source>
</evidence>
<proteinExistence type="inferred from homology"/>
<accession>E0U598</accession>
<name>E0U598_GLOV7</name>
<dbReference type="OrthoDB" id="462043at2"/>
<evidence type="ECO:0000256" key="4">
    <source>
        <dbReference type="ARBA" id="ARBA00022723"/>
    </source>
</evidence>
<gene>
    <name evidence="10" type="ordered locus">Cyan7822_0331</name>
</gene>
<dbReference type="NCBIfam" id="TIGR02008">
    <property type="entry name" value="fdx_plant"/>
    <property type="match status" value="1"/>
</dbReference>
<dbReference type="CDD" id="cd00207">
    <property type="entry name" value="fer2"/>
    <property type="match status" value="1"/>
</dbReference>
<dbReference type="GO" id="GO:0046872">
    <property type="term" value="F:metal ion binding"/>
    <property type="evidence" value="ECO:0007669"/>
    <property type="project" value="UniProtKB-KW"/>
</dbReference>
<evidence type="ECO:0000313" key="10">
    <source>
        <dbReference type="EMBL" id="ADN12377.1"/>
    </source>
</evidence>
<dbReference type="InterPro" id="IPR001041">
    <property type="entry name" value="2Fe-2S_ferredoxin-type"/>
</dbReference>
<dbReference type="PROSITE" id="PS51085">
    <property type="entry name" value="2FE2S_FER_2"/>
    <property type="match status" value="1"/>
</dbReference>
<dbReference type="Gene3D" id="3.10.20.30">
    <property type="match status" value="1"/>
</dbReference>
<sequence length="111" mass="12472">MSSITKSEETFTVTLINDKKEINKKILVREDEFILDVAEQKEIKLPYSCRAGACFDCLGKVISGKVEQTEKALEFLKPDELKAGYILLCAASPRSDCVIQTHQVEELFGED</sequence>
<comment type="similarity">
    <text evidence="1">Belongs to the 2Fe2S plant-type ferredoxin family.</text>
</comment>
<dbReference type="InterPro" id="IPR036010">
    <property type="entry name" value="2Fe-2S_ferredoxin-like_sf"/>
</dbReference>
<dbReference type="HOGENOM" id="CLU_082632_7_3_3"/>
<comment type="cofactor">
    <cofactor evidence="8">
        <name>[2Fe-2S] cluster</name>
        <dbReference type="ChEBI" id="CHEBI:190135"/>
    </cofactor>
</comment>
<feature type="domain" description="2Fe-2S ferredoxin-type" evidence="9">
    <location>
        <begin position="11"/>
        <end position="105"/>
    </location>
</feature>
<evidence type="ECO:0000256" key="8">
    <source>
        <dbReference type="ARBA" id="ARBA00034078"/>
    </source>
</evidence>
<keyword evidence="7" id="KW-0411">Iron-sulfur</keyword>
<keyword evidence="3" id="KW-0001">2Fe-2S</keyword>
<dbReference type="KEGG" id="cyj:Cyan7822_0331"/>
<dbReference type="PANTHER" id="PTHR43112:SF3">
    <property type="entry name" value="FERREDOXIN-2, CHLOROPLASTIC"/>
    <property type="match status" value="1"/>
</dbReference>
<keyword evidence="2" id="KW-0813">Transport</keyword>
<keyword evidence="6" id="KW-0408">Iron</keyword>
<organism evidence="10 11">
    <name type="scientific">Gloeothece verrucosa (strain PCC 7822)</name>
    <name type="common">Cyanothece sp. (strain PCC 7822)</name>
    <dbReference type="NCBI Taxonomy" id="497965"/>
    <lineage>
        <taxon>Bacteria</taxon>
        <taxon>Bacillati</taxon>
        <taxon>Cyanobacteriota</taxon>
        <taxon>Cyanophyceae</taxon>
        <taxon>Oscillatoriophycideae</taxon>
        <taxon>Chroococcales</taxon>
        <taxon>Aphanothecaceae</taxon>
        <taxon>Gloeothece</taxon>
        <taxon>Gloeothece verrucosa</taxon>
    </lineage>
</organism>
<reference evidence="11" key="1">
    <citation type="journal article" date="2011" name="MBio">
        <title>Novel metabolic attributes of the genus Cyanothece, comprising a group of unicellular nitrogen-fixing Cyanobacteria.</title>
        <authorList>
            <person name="Bandyopadhyay A."/>
            <person name="Elvitigala T."/>
            <person name="Welsh E."/>
            <person name="Stockel J."/>
            <person name="Liberton M."/>
            <person name="Min H."/>
            <person name="Sherman L.A."/>
            <person name="Pakrasi H.B."/>
        </authorList>
    </citation>
    <scope>NUCLEOTIDE SEQUENCE [LARGE SCALE GENOMIC DNA]</scope>
    <source>
        <strain evidence="11">PCC 7822</strain>
    </source>
</reference>
<evidence type="ECO:0000313" key="11">
    <source>
        <dbReference type="Proteomes" id="UP000008206"/>
    </source>
</evidence>
<dbReference type="GO" id="GO:0009055">
    <property type="term" value="F:electron transfer activity"/>
    <property type="evidence" value="ECO:0007669"/>
    <property type="project" value="InterPro"/>
</dbReference>
<dbReference type="PANTHER" id="PTHR43112">
    <property type="entry name" value="FERREDOXIN"/>
    <property type="match status" value="1"/>
</dbReference>
<evidence type="ECO:0000256" key="2">
    <source>
        <dbReference type="ARBA" id="ARBA00022448"/>
    </source>
</evidence>
<keyword evidence="4" id="KW-0479">Metal-binding</keyword>
<dbReference type="RefSeq" id="WP_013320487.1">
    <property type="nucleotide sequence ID" value="NC_014501.1"/>
</dbReference>
<keyword evidence="5" id="KW-0249">Electron transport</keyword>